<dbReference type="InterPro" id="IPR012338">
    <property type="entry name" value="Beta-lactam/transpept-like"/>
</dbReference>
<feature type="transmembrane region" description="Helical" evidence="3">
    <location>
        <begin position="21"/>
        <end position="40"/>
    </location>
</feature>
<protein>
    <recommendedName>
        <fullName evidence="8">Penicillin-binding protein 2</fullName>
    </recommendedName>
</protein>
<keyword evidence="2 3" id="KW-0472">Membrane</keyword>
<dbReference type="GO" id="GO:0008658">
    <property type="term" value="F:penicillin binding"/>
    <property type="evidence" value="ECO:0007669"/>
    <property type="project" value="InterPro"/>
</dbReference>
<evidence type="ECO:0000259" key="4">
    <source>
        <dbReference type="Pfam" id="PF00905"/>
    </source>
</evidence>
<evidence type="ECO:0000256" key="2">
    <source>
        <dbReference type="ARBA" id="ARBA00023136"/>
    </source>
</evidence>
<dbReference type="PANTHER" id="PTHR30627">
    <property type="entry name" value="PEPTIDOGLYCAN D,D-TRANSPEPTIDASE"/>
    <property type="match status" value="1"/>
</dbReference>
<evidence type="ECO:0000313" key="6">
    <source>
        <dbReference type="EMBL" id="PIR95639.1"/>
    </source>
</evidence>
<dbReference type="InterPro" id="IPR005311">
    <property type="entry name" value="PBP_dimer"/>
</dbReference>
<dbReference type="Gene3D" id="3.90.1310.10">
    <property type="entry name" value="Penicillin-binding protein 2a (Domain 2)"/>
    <property type="match status" value="1"/>
</dbReference>
<evidence type="ECO:0000259" key="5">
    <source>
        <dbReference type="Pfam" id="PF03717"/>
    </source>
</evidence>
<feature type="domain" description="Penicillin-binding protein transpeptidase" evidence="4">
    <location>
        <begin position="321"/>
        <end position="624"/>
    </location>
</feature>
<feature type="domain" description="Penicillin-binding protein dimerisation" evidence="5">
    <location>
        <begin position="180"/>
        <end position="277"/>
    </location>
</feature>
<evidence type="ECO:0008006" key="8">
    <source>
        <dbReference type="Google" id="ProtNLM"/>
    </source>
</evidence>
<evidence type="ECO:0000256" key="1">
    <source>
        <dbReference type="ARBA" id="ARBA00004370"/>
    </source>
</evidence>
<comment type="subcellular location">
    <subcellularLocation>
        <location evidence="1">Membrane</location>
    </subcellularLocation>
</comment>
<organism evidence="6 7">
    <name type="scientific">Candidatus Falkowbacteria bacterium CG10_big_fil_rev_8_21_14_0_10_37_18</name>
    <dbReference type="NCBI Taxonomy" id="1974562"/>
    <lineage>
        <taxon>Bacteria</taxon>
        <taxon>Candidatus Falkowiibacteriota</taxon>
    </lineage>
</organism>
<reference evidence="7" key="1">
    <citation type="submission" date="2017-09" db="EMBL/GenBank/DDBJ databases">
        <title>Depth-based differentiation of microbial function through sediment-hosted aquifers and enrichment of novel symbionts in the deep terrestrial subsurface.</title>
        <authorList>
            <person name="Probst A.J."/>
            <person name="Ladd B."/>
            <person name="Jarett J.K."/>
            <person name="Geller-Mcgrath D.E."/>
            <person name="Sieber C.M.K."/>
            <person name="Emerson J.B."/>
            <person name="Anantharaman K."/>
            <person name="Thomas B.C."/>
            <person name="Malmstrom R."/>
            <person name="Stieglmeier M."/>
            <person name="Klingl A."/>
            <person name="Woyke T."/>
            <person name="Ryan C.M."/>
            <person name="Banfield J.F."/>
        </authorList>
    </citation>
    <scope>NUCLEOTIDE SEQUENCE [LARGE SCALE GENOMIC DNA]</scope>
</reference>
<dbReference type="PANTHER" id="PTHR30627:SF1">
    <property type="entry name" value="PEPTIDOGLYCAN D,D-TRANSPEPTIDASE FTSI"/>
    <property type="match status" value="1"/>
</dbReference>
<accession>A0A2H0VBA0</accession>
<keyword evidence="3" id="KW-1133">Transmembrane helix</keyword>
<sequence>MWCNSLKKNSPGINKISGGRWQVVAAFVFLLSGALIYKLFSLQIKQVDLYTAMAASQQQVSSQLKPVRGKIYFTENVNGQEKLYPEATSKDFAVLYAIPKDVLDPRWLAEKLYEFFDRPRLEEELKTQASSSPVIASSTVEEIVSAYVKHLDKPDSLYDSLNNKKVDTEHLLKLYSLLTSTTSTPVTADDLELKNYQVVRKGATGTEAIIKIPGFDFNMTSYRYYPDNEIGSHILGFVSYANGDGAGKYGLEEFFNDELFGQYGSLKSEKSAGGKTIIVNNREYVKPVDGSDLVLTIDRNVEFVACQKLKEAVKKHDATGGSVIVMNPQTGAIIAMCSEPTFDPNNYSEVEDISVYNNPAILYQYEPGSVFKTVTLSIAIDKDKILPSTTYTDPGEMMIKGWNKPIRNADFSTHGPHGVVDMNTVLEYSLNTGAIFAMHQAGTKTFADYVKNYGFGEKTGIELGAESSGNINNLLGSNVKEIDAATASFGQGIAATPLQMIMPYQAIANHGVLMKPYVVEAIIRDGQRETVLPKAVRPVISSKTAATMSAMLVNVVESGHAQKAYIDGYYIGGKTGTAQVANRGGYSANDYIHTFIGIAPIEDPAFVMLTKIDAPKDVTYAEGSALPLWTEIADYMLKYYQVPKTRK</sequence>
<comment type="caution">
    <text evidence="6">The sequence shown here is derived from an EMBL/GenBank/DDBJ whole genome shotgun (WGS) entry which is preliminary data.</text>
</comment>
<dbReference type="Proteomes" id="UP000229972">
    <property type="component" value="Unassembled WGS sequence"/>
</dbReference>
<proteinExistence type="predicted"/>
<dbReference type="EMBL" id="PFAL01000013">
    <property type="protein sequence ID" value="PIR95639.1"/>
    <property type="molecule type" value="Genomic_DNA"/>
</dbReference>
<dbReference type="InterPro" id="IPR036138">
    <property type="entry name" value="PBP_dimer_sf"/>
</dbReference>
<dbReference type="GO" id="GO:0005886">
    <property type="term" value="C:plasma membrane"/>
    <property type="evidence" value="ECO:0007669"/>
    <property type="project" value="TreeGrafter"/>
</dbReference>
<dbReference type="Pfam" id="PF03717">
    <property type="entry name" value="PBP_dimer"/>
    <property type="match status" value="1"/>
</dbReference>
<gene>
    <name evidence="6" type="ORF">COT93_01250</name>
</gene>
<dbReference type="Pfam" id="PF00905">
    <property type="entry name" value="Transpeptidase"/>
    <property type="match status" value="1"/>
</dbReference>
<evidence type="ECO:0000313" key="7">
    <source>
        <dbReference type="Proteomes" id="UP000229972"/>
    </source>
</evidence>
<dbReference type="AlphaFoldDB" id="A0A2H0VBA0"/>
<dbReference type="SUPFAM" id="SSF56519">
    <property type="entry name" value="Penicillin binding protein dimerisation domain"/>
    <property type="match status" value="1"/>
</dbReference>
<name>A0A2H0VBA0_9BACT</name>
<evidence type="ECO:0000256" key="3">
    <source>
        <dbReference type="SAM" id="Phobius"/>
    </source>
</evidence>
<dbReference type="Gene3D" id="3.30.450.330">
    <property type="match status" value="1"/>
</dbReference>
<dbReference type="GO" id="GO:0071555">
    <property type="term" value="P:cell wall organization"/>
    <property type="evidence" value="ECO:0007669"/>
    <property type="project" value="TreeGrafter"/>
</dbReference>
<dbReference type="InterPro" id="IPR001460">
    <property type="entry name" value="PCN-bd_Tpept"/>
</dbReference>
<dbReference type="SUPFAM" id="SSF56601">
    <property type="entry name" value="beta-lactamase/transpeptidase-like"/>
    <property type="match status" value="1"/>
</dbReference>
<dbReference type="InterPro" id="IPR050515">
    <property type="entry name" value="Beta-lactam/transpept"/>
</dbReference>
<dbReference type="Gene3D" id="3.40.710.10">
    <property type="entry name" value="DD-peptidase/beta-lactamase superfamily"/>
    <property type="match status" value="1"/>
</dbReference>
<keyword evidence="3" id="KW-0812">Transmembrane</keyword>